<evidence type="ECO:0000313" key="1">
    <source>
        <dbReference type="EMBL" id="WMD17052.1"/>
    </source>
</evidence>
<dbReference type="EMBL" id="CP132968">
    <property type="protein sequence ID" value="WMD17052.1"/>
    <property type="molecule type" value="Genomic_DNA"/>
</dbReference>
<dbReference type="Pfam" id="PF14307">
    <property type="entry name" value="Glyco_tran_WbsX"/>
    <property type="match status" value="1"/>
</dbReference>
<dbReference type="RefSeq" id="WP_306857494.1">
    <property type="nucleotide sequence ID" value="NZ_CP132968.1"/>
</dbReference>
<dbReference type="AlphaFoldDB" id="A0AAQ3JJ13"/>
<dbReference type="PANTHER" id="PTHR41244:SF1">
    <property type="entry name" value="GLYCOSYLTRANSFERASE"/>
    <property type="match status" value="1"/>
</dbReference>
<reference evidence="1" key="1">
    <citation type="submission" date="2023-08" db="EMBL/GenBank/DDBJ databases">
        <title>Complete Genome Sequences of butyrate producing Anaerostipes hadrus strains BA1 and GIF7 isolated from the terminal ileum of a healthy lean male.</title>
        <authorList>
            <person name="Low A."/>
            <person name="Sheludchenko M."/>
            <person name="Cheng H.E."/>
            <person name="Koh X.Q."/>
            <person name="Lee J."/>
        </authorList>
    </citation>
    <scope>NUCLEOTIDE SEQUENCE</scope>
    <source>
        <strain evidence="1">BA1</strain>
    </source>
</reference>
<dbReference type="Gene3D" id="3.20.20.80">
    <property type="entry name" value="Glycosidases"/>
    <property type="match status" value="1"/>
</dbReference>
<protein>
    <submittedName>
        <fullName evidence="1">Glycoside hydrolase family 99-like domain-containing protein</fullName>
    </submittedName>
</protein>
<dbReference type="GO" id="GO:0016787">
    <property type="term" value="F:hydrolase activity"/>
    <property type="evidence" value="ECO:0007669"/>
    <property type="project" value="UniProtKB-KW"/>
</dbReference>
<evidence type="ECO:0000313" key="2">
    <source>
        <dbReference type="Proteomes" id="UP001243496"/>
    </source>
</evidence>
<accession>A0AAQ3JJ13</accession>
<keyword evidence="1" id="KW-0378">Hydrolase</keyword>
<proteinExistence type="predicted"/>
<dbReference type="CDD" id="cd11579">
    <property type="entry name" value="Glyco_tran_WbsX"/>
    <property type="match status" value="1"/>
</dbReference>
<name>A0AAQ3JJ13_ANAHA</name>
<gene>
    <name evidence="1" type="ORF">RBI15_02810</name>
</gene>
<dbReference type="PANTHER" id="PTHR41244">
    <property type="entry name" value="RHAMNAN SYNTHESIS F"/>
    <property type="match status" value="1"/>
</dbReference>
<organism evidence="1 2">
    <name type="scientific">Anaerostipes hadrus</name>
    <dbReference type="NCBI Taxonomy" id="649756"/>
    <lineage>
        <taxon>Bacteria</taxon>
        <taxon>Bacillati</taxon>
        <taxon>Bacillota</taxon>
        <taxon>Clostridia</taxon>
        <taxon>Lachnospirales</taxon>
        <taxon>Lachnospiraceae</taxon>
        <taxon>Anaerostipes</taxon>
    </lineage>
</organism>
<sequence length="379" mass="44514">MKARVIAYYLPQYHPIPENDKFWGKGFTEWTNVAKAKPLFKGHYQPQIPADLGFYDLRLPEIRKAQAELAKAAGIEGFCYWHYWFGNGKKVLDMPFNEVLKSGEPDFPFCLGWANHSWTTKTWEKGKSFSKDTMIFEQLYPGKEDYEKHFYDVLPAFKDKRYITVDGKPLFVIFDPEAIPNSKEFISLWNKLAIKNNLKGVYFVGRCDALPNMNKKNLSKIDELTKPRFQKMLKSGYNGINSVTLKYAEFKATGIVHKAIHSFFRKHFAGIVLDKYKYKTIMEHFIVKEDYEERVYPQLIPRRDRSPRSGRTAMIYYDSTPELFKQAAERAVKCVIKRDKEHRLIFLNAWNEWGEGAYMEPDIKFGHKYIDALREVLQD</sequence>
<dbReference type="Proteomes" id="UP001243496">
    <property type="component" value="Chromosome"/>
</dbReference>
<dbReference type="GeneID" id="92740301"/>
<dbReference type="InterPro" id="IPR032719">
    <property type="entry name" value="WbsX"/>
</dbReference>